<dbReference type="Proteomes" id="UP000281094">
    <property type="component" value="Unassembled WGS sequence"/>
</dbReference>
<sequence length="220" mass="23302">MAFKHWSNGGTSVFSLLALVVGLTIGTPASADPVKIVAFGDSLMAGYQLGPDEGFAPRLEAALREKGYEAEVANGAVSGDTTSGGKARLDWTVPDDTDLVLVELGANDMLRGLPPENAKANLDAILARLTEREIAAILFGMRAAPQLGAGYVEKFESIYPTLAEEYEIPLVPFFLEGVAANRDRLLDDGMHPNPAGVSTMVENVLPVVTEAIDTIDGRSD</sequence>
<evidence type="ECO:0000313" key="2">
    <source>
        <dbReference type="EMBL" id="RLQ89108.1"/>
    </source>
</evidence>
<proteinExistence type="predicted"/>
<protein>
    <submittedName>
        <fullName evidence="2">Arylesterase</fullName>
    </submittedName>
</protein>
<dbReference type="RefSeq" id="WP_121646075.1">
    <property type="nucleotide sequence ID" value="NZ_RCWN01000001.1"/>
</dbReference>
<reference evidence="2 3" key="1">
    <citation type="submission" date="2018-10" db="EMBL/GenBank/DDBJ databases">
        <title>Notoacmeibacter sp. M2BS9Y-3-1, whole genome shotgun sequence.</title>
        <authorList>
            <person name="Tuo L."/>
        </authorList>
    </citation>
    <scope>NUCLEOTIDE SEQUENCE [LARGE SCALE GENOMIC DNA]</scope>
    <source>
        <strain evidence="2 3">M2BS9Y-3-1</strain>
    </source>
</reference>
<organism evidence="2 3">
    <name type="scientific">Notoacmeibacter ruber</name>
    <dbReference type="NCBI Taxonomy" id="2670375"/>
    <lineage>
        <taxon>Bacteria</taxon>
        <taxon>Pseudomonadati</taxon>
        <taxon>Pseudomonadota</taxon>
        <taxon>Alphaproteobacteria</taxon>
        <taxon>Hyphomicrobiales</taxon>
        <taxon>Notoacmeibacteraceae</taxon>
        <taxon>Notoacmeibacter</taxon>
    </lineage>
</organism>
<dbReference type="PANTHER" id="PTHR30383:SF24">
    <property type="entry name" value="THIOESTERASE 1_PROTEASE 1_LYSOPHOSPHOLIPASE L1"/>
    <property type="match status" value="1"/>
</dbReference>
<dbReference type="InterPro" id="IPR008265">
    <property type="entry name" value="Lipase_GDSL_AS"/>
</dbReference>
<feature type="domain" description="SGNH hydrolase-type esterase" evidence="1">
    <location>
        <begin position="38"/>
        <end position="196"/>
    </location>
</feature>
<gene>
    <name evidence="2" type="ORF">D8780_13515</name>
</gene>
<comment type="caution">
    <text evidence="2">The sequence shown here is derived from an EMBL/GenBank/DDBJ whole genome shotgun (WGS) entry which is preliminary data.</text>
</comment>
<dbReference type="CDD" id="cd01822">
    <property type="entry name" value="Lysophospholipase_L1_like"/>
    <property type="match status" value="1"/>
</dbReference>
<dbReference type="Gene3D" id="3.40.50.1110">
    <property type="entry name" value="SGNH hydrolase"/>
    <property type="match status" value="1"/>
</dbReference>
<keyword evidence="3" id="KW-1185">Reference proteome</keyword>
<accession>A0A3L7JEA4</accession>
<dbReference type="GO" id="GO:0004622">
    <property type="term" value="F:phosphatidylcholine lysophospholipase activity"/>
    <property type="evidence" value="ECO:0007669"/>
    <property type="project" value="TreeGrafter"/>
</dbReference>
<name>A0A3L7JEA4_9HYPH</name>
<dbReference type="PANTHER" id="PTHR30383">
    <property type="entry name" value="THIOESTERASE 1/PROTEASE 1/LYSOPHOSPHOLIPASE L1"/>
    <property type="match status" value="1"/>
</dbReference>
<dbReference type="InterPro" id="IPR013830">
    <property type="entry name" value="SGNH_hydro"/>
</dbReference>
<dbReference type="SUPFAM" id="SSF52266">
    <property type="entry name" value="SGNH hydrolase"/>
    <property type="match status" value="1"/>
</dbReference>
<dbReference type="GO" id="GO:0006629">
    <property type="term" value="P:lipid metabolic process"/>
    <property type="evidence" value="ECO:0007669"/>
    <property type="project" value="InterPro"/>
</dbReference>
<dbReference type="Pfam" id="PF13472">
    <property type="entry name" value="Lipase_GDSL_2"/>
    <property type="match status" value="1"/>
</dbReference>
<dbReference type="InterPro" id="IPR051532">
    <property type="entry name" value="Ester_Hydrolysis_Enzymes"/>
</dbReference>
<evidence type="ECO:0000313" key="3">
    <source>
        <dbReference type="Proteomes" id="UP000281094"/>
    </source>
</evidence>
<dbReference type="AlphaFoldDB" id="A0A3L7JEA4"/>
<dbReference type="EMBL" id="RCWN01000001">
    <property type="protein sequence ID" value="RLQ89108.1"/>
    <property type="molecule type" value="Genomic_DNA"/>
</dbReference>
<evidence type="ECO:0000259" key="1">
    <source>
        <dbReference type="Pfam" id="PF13472"/>
    </source>
</evidence>
<dbReference type="PROSITE" id="PS01098">
    <property type="entry name" value="LIPASE_GDSL_SER"/>
    <property type="match status" value="1"/>
</dbReference>
<dbReference type="InterPro" id="IPR036514">
    <property type="entry name" value="SGNH_hydro_sf"/>
</dbReference>